<evidence type="ECO:0000313" key="3">
    <source>
        <dbReference type="Proteomes" id="UP000217790"/>
    </source>
</evidence>
<name>A0A2H3D3A6_ARMGA</name>
<evidence type="ECO:0008006" key="4">
    <source>
        <dbReference type="Google" id="ProtNLM"/>
    </source>
</evidence>
<gene>
    <name evidence="2" type="ORF">ARMGADRAFT_685973</name>
</gene>
<evidence type="ECO:0000256" key="1">
    <source>
        <dbReference type="SAM" id="SignalP"/>
    </source>
</evidence>
<accession>A0A2H3D3A6</accession>
<feature type="signal peptide" evidence="1">
    <location>
        <begin position="1"/>
        <end position="33"/>
    </location>
</feature>
<reference evidence="3" key="1">
    <citation type="journal article" date="2017" name="Nat. Ecol. Evol.">
        <title>Genome expansion and lineage-specific genetic innovations in the forest pathogenic fungi Armillaria.</title>
        <authorList>
            <person name="Sipos G."/>
            <person name="Prasanna A.N."/>
            <person name="Walter M.C."/>
            <person name="O'Connor E."/>
            <person name="Balint B."/>
            <person name="Krizsan K."/>
            <person name="Kiss B."/>
            <person name="Hess J."/>
            <person name="Varga T."/>
            <person name="Slot J."/>
            <person name="Riley R."/>
            <person name="Boka B."/>
            <person name="Rigling D."/>
            <person name="Barry K."/>
            <person name="Lee J."/>
            <person name="Mihaltcheva S."/>
            <person name="LaButti K."/>
            <person name="Lipzen A."/>
            <person name="Waldron R."/>
            <person name="Moloney N.M."/>
            <person name="Sperisen C."/>
            <person name="Kredics L."/>
            <person name="Vagvoelgyi C."/>
            <person name="Patrignani A."/>
            <person name="Fitzpatrick D."/>
            <person name="Nagy I."/>
            <person name="Doyle S."/>
            <person name="Anderson J.B."/>
            <person name="Grigoriev I.V."/>
            <person name="Gueldener U."/>
            <person name="Muensterkoetter M."/>
            <person name="Nagy L.G."/>
        </authorList>
    </citation>
    <scope>NUCLEOTIDE SEQUENCE [LARGE SCALE GENOMIC DNA]</scope>
    <source>
        <strain evidence="3">Ar21-2</strain>
    </source>
</reference>
<sequence>MMYYYCRLDVCVCVCGQCPFLLLLLLDLPACEAEYKYWEHILILKADFGAEKLSTQDSDMPHDGPSLHHLPGTLASSVTLAYMPHLIQSQRNCIN</sequence>
<dbReference type="Proteomes" id="UP000217790">
    <property type="component" value="Unassembled WGS sequence"/>
</dbReference>
<feature type="chain" id="PRO_5013910714" description="Secreted protein" evidence="1">
    <location>
        <begin position="34"/>
        <end position="95"/>
    </location>
</feature>
<dbReference type="InParanoid" id="A0A2H3D3A6"/>
<keyword evidence="1" id="KW-0732">Signal</keyword>
<proteinExistence type="predicted"/>
<protein>
    <recommendedName>
        <fullName evidence="4">Secreted protein</fullName>
    </recommendedName>
</protein>
<evidence type="ECO:0000313" key="2">
    <source>
        <dbReference type="EMBL" id="PBK82803.1"/>
    </source>
</evidence>
<dbReference type="AlphaFoldDB" id="A0A2H3D3A6"/>
<organism evidence="2 3">
    <name type="scientific">Armillaria gallica</name>
    <name type="common">Bulbous honey fungus</name>
    <name type="synonym">Armillaria bulbosa</name>
    <dbReference type="NCBI Taxonomy" id="47427"/>
    <lineage>
        <taxon>Eukaryota</taxon>
        <taxon>Fungi</taxon>
        <taxon>Dikarya</taxon>
        <taxon>Basidiomycota</taxon>
        <taxon>Agaricomycotina</taxon>
        <taxon>Agaricomycetes</taxon>
        <taxon>Agaricomycetidae</taxon>
        <taxon>Agaricales</taxon>
        <taxon>Marasmiineae</taxon>
        <taxon>Physalacriaceae</taxon>
        <taxon>Armillaria</taxon>
    </lineage>
</organism>
<keyword evidence="3" id="KW-1185">Reference proteome</keyword>
<dbReference type="EMBL" id="KZ293712">
    <property type="protein sequence ID" value="PBK82803.1"/>
    <property type="molecule type" value="Genomic_DNA"/>
</dbReference>